<keyword evidence="2" id="KW-1185">Reference proteome</keyword>
<organism evidence="1 2">
    <name type="scientific">Trichoderma guizhouense</name>
    <dbReference type="NCBI Taxonomy" id="1491466"/>
    <lineage>
        <taxon>Eukaryota</taxon>
        <taxon>Fungi</taxon>
        <taxon>Dikarya</taxon>
        <taxon>Ascomycota</taxon>
        <taxon>Pezizomycotina</taxon>
        <taxon>Sordariomycetes</taxon>
        <taxon>Hypocreomycetidae</taxon>
        <taxon>Hypocreales</taxon>
        <taxon>Hypocreaceae</taxon>
        <taxon>Trichoderma</taxon>
    </lineage>
</organism>
<dbReference type="AlphaFoldDB" id="A0A1T3CFD1"/>
<evidence type="ECO:0000313" key="1">
    <source>
        <dbReference type="EMBL" id="OPB39675.1"/>
    </source>
</evidence>
<protein>
    <submittedName>
        <fullName evidence="1">Uncharacterized protein</fullName>
    </submittedName>
</protein>
<name>A0A1T3CFD1_9HYPO</name>
<gene>
    <name evidence="1" type="ORF">A0O28_0095220</name>
</gene>
<dbReference type="EMBL" id="LVVK01000018">
    <property type="protein sequence ID" value="OPB39675.1"/>
    <property type="molecule type" value="Genomic_DNA"/>
</dbReference>
<accession>A0A1T3CFD1</accession>
<evidence type="ECO:0000313" key="2">
    <source>
        <dbReference type="Proteomes" id="UP000191004"/>
    </source>
</evidence>
<dbReference type="Proteomes" id="UP000191004">
    <property type="component" value="Unassembled WGS sequence"/>
</dbReference>
<sequence>MSHEQQSSVQRLIVRTESPPPSVLVQETVTITREDALAAVGSLIDTMHEFRRIRDLSTQLKETLTEPMVIVLPPDKKMWLARWAAVLGLDDIERWVERATEDKQQHSWIKVGENPLLWSSRGPAAILDEMEQVLEVERVNEAVRERKLRVLINQMRLYIPHTEP</sequence>
<reference evidence="1 2" key="1">
    <citation type="submission" date="2016-04" db="EMBL/GenBank/DDBJ databases">
        <title>Multiple horizontal gene transfer events from other fungi enriched the ability of the initially mycotrophic fungus Trichoderma (Ascomycota) to feed on dead plant biomass.</title>
        <authorList>
            <person name="Atanasova L."/>
            <person name="Chenthamara K."/>
            <person name="Zhang J."/>
            <person name="Grujic M."/>
            <person name="Henrissat B."/>
            <person name="Kuo A."/>
            <person name="Aertz A."/>
            <person name="Salamov A."/>
            <person name="Lipzen A."/>
            <person name="Labutti K."/>
            <person name="Barry K."/>
            <person name="Miao Y."/>
            <person name="Rahimi M.J."/>
            <person name="Shen Q."/>
            <person name="Grigoriev I.V."/>
            <person name="Kubicek C.P."/>
            <person name="Druzhinina I.S."/>
        </authorList>
    </citation>
    <scope>NUCLEOTIDE SEQUENCE [LARGE SCALE GENOMIC DNA]</scope>
    <source>
        <strain evidence="1 2">NJAU 4742</strain>
    </source>
</reference>
<comment type="caution">
    <text evidence="1">The sequence shown here is derived from an EMBL/GenBank/DDBJ whole genome shotgun (WGS) entry which is preliminary data.</text>
</comment>
<proteinExistence type="predicted"/>